<dbReference type="GO" id="GO:0016787">
    <property type="term" value="F:hydrolase activity"/>
    <property type="evidence" value="ECO:0007669"/>
    <property type="project" value="UniProtKB-KW"/>
</dbReference>
<feature type="domain" description="HD-GYP" evidence="2">
    <location>
        <begin position="155"/>
        <end position="353"/>
    </location>
</feature>
<gene>
    <name evidence="3" type="ORF">Dthio_PD0981</name>
</gene>
<dbReference type="PANTHER" id="PTHR43155:SF2">
    <property type="entry name" value="CYCLIC DI-GMP PHOSPHODIESTERASE PA4108"/>
    <property type="match status" value="1"/>
</dbReference>
<reference evidence="3" key="1">
    <citation type="submission" date="2010-05" db="EMBL/GenBank/DDBJ databases">
        <title>The draft genome of Desulfonatronospira thiodismutans ASO3-1.</title>
        <authorList>
            <consortium name="US DOE Joint Genome Institute (JGI-PGF)"/>
            <person name="Lucas S."/>
            <person name="Copeland A."/>
            <person name="Lapidus A."/>
            <person name="Cheng J.-F."/>
            <person name="Bruce D."/>
            <person name="Goodwin L."/>
            <person name="Pitluck S."/>
            <person name="Chertkov O."/>
            <person name="Brettin T."/>
            <person name="Detter J.C."/>
            <person name="Han C."/>
            <person name="Land M.L."/>
            <person name="Hauser L."/>
            <person name="Kyrpides N."/>
            <person name="Mikhailova N."/>
            <person name="Muyzer G."/>
            <person name="Woyke T."/>
        </authorList>
    </citation>
    <scope>NUCLEOTIDE SEQUENCE [LARGE SCALE GENOMIC DNA]</scope>
    <source>
        <strain evidence="3">ASO3-1</strain>
    </source>
</reference>
<dbReference type="Gene3D" id="1.10.3210.10">
    <property type="entry name" value="Hypothetical protein af1432"/>
    <property type="match status" value="1"/>
</dbReference>
<dbReference type="Pfam" id="PF11871">
    <property type="entry name" value="DUF3391"/>
    <property type="match status" value="1"/>
</dbReference>
<dbReference type="InterPro" id="IPR021812">
    <property type="entry name" value="DUF3391"/>
</dbReference>
<evidence type="ECO:0000313" key="3">
    <source>
        <dbReference type="EMBL" id="EFI33645.1"/>
    </source>
</evidence>
<dbReference type="SUPFAM" id="SSF109604">
    <property type="entry name" value="HD-domain/PDEase-like"/>
    <property type="match status" value="1"/>
</dbReference>
<dbReference type="Pfam" id="PF13487">
    <property type="entry name" value="HD_5"/>
    <property type="match status" value="1"/>
</dbReference>
<dbReference type="RefSeq" id="WP_008870994.1">
    <property type="nucleotide sequence ID" value="NZ_ACJN02000003.1"/>
</dbReference>
<dbReference type="Proteomes" id="UP000005496">
    <property type="component" value="Unassembled WGS sequence"/>
</dbReference>
<proteinExistence type="predicted"/>
<keyword evidence="4" id="KW-1185">Reference proteome</keyword>
<evidence type="ECO:0000313" key="4">
    <source>
        <dbReference type="Proteomes" id="UP000005496"/>
    </source>
</evidence>
<dbReference type="PROSITE" id="PS51832">
    <property type="entry name" value="HD_GYP"/>
    <property type="match status" value="1"/>
</dbReference>
<sequence length="431" mass="49567">MSSQAAEKVSVDQLQVGVYIQLQEVWYMHPFLRSSFLIKKEKQIQALRDSGIKEVLYVPEKSQRPCLPARKKKPAEPLQNEQEKDTSPDENISGQVWETKQRRIKQFSNIQERIKKCSRQYKNTVQKMPSMLNDIFAGREEGMQNAQEVVSEMAQTFLSETTAVMHLMDAEEADMDLAYHFLNVSVLSMMIGEAAQLQEEDMKHLGMGALLHDLGKLRIEKKHLRKPREMLSKHELKLLKMHPQYGVETLCAIKTGPPQPVKEIVRHHHEALSGIGYPQGLKADRISYLTRITTLANIFDNLCNPYNPEQAMSPHHALSFIYRRYDLILDMHLVSLLVKRLGVYPPGCIVELSTKEVAKVMAVDPAKPLRPLILLYDPDVPRKHAAVFNMDEDRDLFIDRCLNPEELSQEAARYLKPRQKVAYYAEEVPEK</sequence>
<dbReference type="InterPro" id="IPR003607">
    <property type="entry name" value="HD/PDEase_dom"/>
</dbReference>
<dbReference type="CDD" id="cd00077">
    <property type="entry name" value="HDc"/>
    <property type="match status" value="1"/>
</dbReference>
<comment type="caution">
    <text evidence="3">The sequence shown here is derived from an EMBL/GenBank/DDBJ whole genome shotgun (WGS) entry which is preliminary data.</text>
</comment>
<feature type="region of interest" description="Disordered" evidence="1">
    <location>
        <begin position="66"/>
        <end position="95"/>
    </location>
</feature>
<protein>
    <submittedName>
        <fullName evidence="3">Metal dependent phosphohydrolase</fullName>
    </submittedName>
</protein>
<dbReference type="AlphaFoldDB" id="D6SSH9"/>
<accession>D6SSH9</accession>
<evidence type="ECO:0000259" key="2">
    <source>
        <dbReference type="PROSITE" id="PS51832"/>
    </source>
</evidence>
<evidence type="ECO:0000256" key="1">
    <source>
        <dbReference type="SAM" id="MobiDB-lite"/>
    </source>
</evidence>
<dbReference type="OrthoDB" id="9802066at2"/>
<dbReference type="InterPro" id="IPR037522">
    <property type="entry name" value="HD_GYP_dom"/>
</dbReference>
<dbReference type="PANTHER" id="PTHR43155">
    <property type="entry name" value="CYCLIC DI-GMP PHOSPHODIESTERASE PA4108-RELATED"/>
    <property type="match status" value="1"/>
</dbReference>
<organism evidence="3 4">
    <name type="scientific">Desulfonatronospira thiodismutans ASO3-1</name>
    <dbReference type="NCBI Taxonomy" id="555779"/>
    <lineage>
        <taxon>Bacteria</taxon>
        <taxon>Pseudomonadati</taxon>
        <taxon>Thermodesulfobacteriota</taxon>
        <taxon>Desulfovibrionia</taxon>
        <taxon>Desulfovibrionales</taxon>
        <taxon>Desulfonatronovibrionaceae</taxon>
        <taxon>Desulfonatronospira</taxon>
    </lineage>
</organism>
<dbReference type="EMBL" id="ACJN02000003">
    <property type="protein sequence ID" value="EFI33645.1"/>
    <property type="molecule type" value="Genomic_DNA"/>
</dbReference>
<dbReference type="eggNOG" id="COG2206">
    <property type="taxonomic scope" value="Bacteria"/>
</dbReference>
<name>D6SSH9_9BACT</name>